<reference evidence="2 3" key="1">
    <citation type="submission" date="2023-06" db="EMBL/GenBank/DDBJ databases">
        <title>Actinomycetospora Odt1-22.</title>
        <authorList>
            <person name="Supong K."/>
        </authorList>
    </citation>
    <scope>NUCLEOTIDE SEQUENCE [LARGE SCALE GENOMIC DNA]</scope>
    <source>
        <strain evidence="2 3">Odt1-22</strain>
    </source>
</reference>
<feature type="region of interest" description="Disordered" evidence="1">
    <location>
        <begin position="1"/>
        <end position="86"/>
    </location>
</feature>
<dbReference type="Proteomes" id="UP001231924">
    <property type="component" value="Unassembled WGS sequence"/>
</dbReference>
<gene>
    <name evidence="2" type="ORF">QRT03_01365</name>
</gene>
<dbReference type="RefSeq" id="WP_286050625.1">
    <property type="nucleotide sequence ID" value="NZ_JASVWF010000001.1"/>
</dbReference>
<evidence type="ECO:0000256" key="1">
    <source>
        <dbReference type="SAM" id="MobiDB-lite"/>
    </source>
</evidence>
<dbReference type="EMBL" id="JASVWF010000001">
    <property type="protein sequence ID" value="MDL5154592.1"/>
    <property type="molecule type" value="Genomic_DNA"/>
</dbReference>
<name>A0ABT7M4B4_9PSEU</name>
<protein>
    <submittedName>
        <fullName evidence="2">Uncharacterized protein</fullName>
    </submittedName>
</protein>
<sequence length="164" mass="17108">MTDEPDEPSRGGTSDASGPTGPQRPDRVAGEAAAIARFGDGPALFSPDVPAPRHPHVGPLLPHRRRAERAVGHTTTPTPADPPSGELVLAPRYLPAHPADDLAALWRRVGRAARRGVEVAVEWTARGVLTAVSAAGAAAEAVLTLVFGPERPALPEGRRRQQAG</sequence>
<keyword evidence="3" id="KW-1185">Reference proteome</keyword>
<accession>A0ABT7M4B4</accession>
<evidence type="ECO:0000313" key="2">
    <source>
        <dbReference type="EMBL" id="MDL5154592.1"/>
    </source>
</evidence>
<proteinExistence type="predicted"/>
<comment type="caution">
    <text evidence="2">The sequence shown here is derived from an EMBL/GenBank/DDBJ whole genome shotgun (WGS) entry which is preliminary data.</text>
</comment>
<organism evidence="2 3">
    <name type="scientific">Actinomycetospora termitidis</name>
    <dbReference type="NCBI Taxonomy" id="3053470"/>
    <lineage>
        <taxon>Bacteria</taxon>
        <taxon>Bacillati</taxon>
        <taxon>Actinomycetota</taxon>
        <taxon>Actinomycetes</taxon>
        <taxon>Pseudonocardiales</taxon>
        <taxon>Pseudonocardiaceae</taxon>
        <taxon>Actinomycetospora</taxon>
    </lineage>
</organism>
<evidence type="ECO:0000313" key="3">
    <source>
        <dbReference type="Proteomes" id="UP001231924"/>
    </source>
</evidence>